<evidence type="ECO:0000256" key="2">
    <source>
        <dbReference type="ARBA" id="ARBA00035108"/>
    </source>
</evidence>
<comment type="subcellular location">
    <subcellularLocation>
        <location evidence="2">Gas vesicle</location>
    </subcellularLocation>
</comment>
<dbReference type="Proteomes" id="UP000034103">
    <property type="component" value="Chromosome"/>
</dbReference>
<dbReference type="PANTHER" id="PTHR40137">
    <property type="entry name" value="PROTEIN GVPK 1"/>
    <property type="match status" value="1"/>
</dbReference>
<proteinExistence type="inferred from homology"/>
<dbReference type="PANTHER" id="PTHR40137:SF2">
    <property type="entry name" value="PROTEIN GVPK 1"/>
    <property type="match status" value="1"/>
</dbReference>
<reference evidence="4 5" key="1">
    <citation type="journal article" date="2015" name="Genome Announc.">
        <title>Complete Genome Sequence of Microcystis aeruginosa NIES-2549, a Bloom-Forming Cyanobacterium from Lake Kasumigaura, Japan.</title>
        <authorList>
            <person name="Yamaguchi H."/>
            <person name="Suzuki S."/>
            <person name="Tanabe Y."/>
            <person name="Osana Y."/>
            <person name="Shimura Y."/>
            <person name="Ishida K."/>
            <person name="Kawachi M."/>
        </authorList>
    </citation>
    <scope>NUCLEOTIDE SEQUENCE [LARGE SCALE GENOMIC DNA]</scope>
    <source>
        <strain evidence="4 5">NIES-2549</strain>
    </source>
</reference>
<dbReference type="EMBL" id="CP011304">
    <property type="protein sequence ID" value="AKE64856.1"/>
    <property type="molecule type" value="Genomic_DNA"/>
</dbReference>
<dbReference type="GO" id="GO:0031412">
    <property type="term" value="P:gas vesicle organization"/>
    <property type="evidence" value="ECO:0007669"/>
    <property type="project" value="InterPro"/>
</dbReference>
<dbReference type="InterPro" id="IPR000638">
    <property type="entry name" value="Gas-vesicle_GvpA-like"/>
</dbReference>
<dbReference type="PATRIC" id="fig|1641812.3.peg.2597"/>
<evidence type="ECO:0000313" key="5">
    <source>
        <dbReference type="Proteomes" id="UP000034103"/>
    </source>
</evidence>
<dbReference type="Pfam" id="PF00741">
    <property type="entry name" value="Gas_vesicle"/>
    <property type="match status" value="1"/>
</dbReference>
<evidence type="ECO:0000256" key="1">
    <source>
        <dbReference type="ARBA" id="ARBA00022987"/>
    </source>
</evidence>
<dbReference type="AlphaFoldDB" id="A0A0F6U4I1"/>
<accession>A0A0F6U4I1</accession>
<dbReference type="GO" id="GO:0012506">
    <property type="term" value="C:vesicle membrane"/>
    <property type="evidence" value="ECO:0007669"/>
    <property type="project" value="InterPro"/>
</dbReference>
<dbReference type="HOGENOM" id="CLU_1720515_0_0_3"/>
<name>A0A0F6U4I1_MICAE</name>
<protein>
    <submittedName>
        <fullName evidence="4">Gas vesicle protein</fullName>
    </submittedName>
</protein>
<sequence length="177" mass="19410">MANLPTRDSPLKTANLPIPTMTLACTPYDSDNQALLTSPESNSQAGLAPLLLTVVELVRQLLEAQIIRRMEKGVLSESDLDRAAESIQKLQEQILYLCEIFEVEPEELNVHLGEFGTLLPEAGSYYPGKEGIKPSVLELVDRLLNTGVVVEGNVDLGLAQLDLIHLKLRLVLTSQPL</sequence>
<dbReference type="PROSITE" id="PS51257">
    <property type="entry name" value="PROKAR_LIPOPROTEIN"/>
    <property type="match status" value="1"/>
</dbReference>
<dbReference type="Pfam" id="PF05121">
    <property type="entry name" value="GvpK"/>
    <property type="match status" value="1"/>
</dbReference>
<dbReference type="GO" id="GO:0005198">
    <property type="term" value="F:structural molecule activity"/>
    <property type="evidence" value="ECO:0007669"/>
    <property type="project" value="InterPro"/>
</dbReference>
<evidence type="ECO:0000313" key="4">
    <source>
        <dbReference type="EMBL" id="AKE64856.1"/>
    </source>
</evidence>
<comment type="similarity">
    <text evidence="3">Belongs to the gas vesicle GvpK family.</text>
</comment>
<gene>
    <name evidence="4" type="ORF">MYAER_2512</name>
</gene>
<keyword evidence="1" id="KW-0304">Gas vesicle</keyword>
<dbReference type="InterPro" id="IPR007805">
    <property type="entry name" value="GvpK"/>
</dbReference>
<organism evidence="4 5">
    <name type="scientific">Microcystis aeruginosa NIES-2549</name>
    <dbReference type="NCBI Taxonomy" id="1641812"/>
    <lineage>
        <taxon>Bacteria</taxon>
        <taxon>Bacillati</taxon>
        <taxon>Cyanobacteriota</taxon>
        <taxon>Cyanophyceae</taxon>
        <taxon>Oscillatoriophycideae</taxon>
        <taxon>Chroococcales</taxon>
        <taxon>Microcystaceae</taxon>
        <taxon>Microcystis</taxon>
    </lineage>
</organism>
<evidence type="ECO:0000256" key="3">
    <source>
        <dbReference type="ARBA" id="ARBA00035659"/>
    </source>
</evidence>
<dbReference type="GO" id="GO:0031411">
    <property type="term" value="C:gas vesicle"/>
    <property type="evidence" value="ECO:0007669"/>
    <property type="project" value="UniProtKB-SubCell"/>
</dbReference>